<evidence type="ECO:0000256" key="10">
    <source>
        <dbReference type="RuleBase" id="RU363039"/>
    </source>
</evidence>
<evidence type="ECO:0000256" key="7">
    <source>
        <dbReference type="ARBA" id="ARBA00022917"/>
    </source>
</evidence>
<dbReference type="InterPro" id="IPR033911">
    <property type="entry name" value="MetRS_core"/>
</dbReference>
<keyword evidence="7 10" id="KW-0648">Protein biosynthesis</keyword>
<dbReference type="SUPFAM" id="SSF47323">
    <property type="entry name" value="Anticodon-binding domain of a subclass of class I aminoacyl-tRNA synthetases"/>
    <property type="match status" value="1"/>
</dbReference>
<keyword evidence="8 10" id="KW-0030">Aminoacyl-tRNA synthetase</keyword>
<dbReference type="InterPro" id="IPR015413">
    <property type="entry name" value="Methionyl/Leucyl_tRNA_Synth"/>
</dbReference>
<dbReference type="AlphaFoldDB" id="A0A1G2K554"/>
<evidence type="ECO:0000256" key="1">
    <source>
        <dbReference type="ARBA" id="ARBA00003314"/>
    </source>
</evidence>
<protein>
    <recommendedName>
        <fullName evidence="3">Methionine--tRNA ligase</fullName>
        <ecNumber evidence="2">6.1.1.10</ecNumber>
    </recommendedName>
    <alternativeName>
        <fullName evidence="9">Methionyl-tRNA synthetase</fullName>
    </alternativeName>
</protein>
<dbReference type="GO" id="GO:0005524">
    <property type="term" value="F:ATP binding"/>
    <property type="evidence" value="ECO:0007669"/>
    <property type="project" value="UniProtKB-KW"/>
</dbReference>
<evidence type="ECO:0000256" key="5">
    <source>
        <dbReference type="ARBA" id="ARBA00022741"/>
    </source>
</evidence>
<keyword evidence="6 10" id="KW-0067">ATP-binding</keyword>
<dbReference type="GO" id="GO:0004825">
    <property type="term" value="F:methionine-tRNA ligase activity"/>
    <property type="evidence" value="ECO:0007669"/>
    <property type="project" value="UniProtKB-EC"/>
</dbReference>
<dbReference type="PANTHER" id="PTHR43326:SF1">
    <property type="entry name" value="METHIONINE--TRNA LIGASE, MITOCHONDRIAL"/>
    <property type="match status" value="1"/>
</dbReference>
<reference evidence="12 13" key="1">
    <citation type="journal article" date="2016" name="Nat. Commun.">
        <title>Thousands of microbial genomes shed light on interconnected biogeochemical processes in an aquifer system.</title>
        <authorList>
            <person name="Anantharaman K."/>
            <person name="Brown C.T."/>
            <person name="Hug L.A."/>
            <person name="Sharon I."/>
            <person name="Castelle C.J."/>
            <person name="Probst A.J."/>
            <person name="Thomas B.C."/>
            <person name="Singh A."/>
            <person name="Wilkins M.J."/>
            <person name="Karaoz U."/>
            <person name="Brodie E.L."/>
            <person name="Williams K.H."/>
            <person name="Hubbard S.S."/>
            <person name="Banfield J.F."/>
        </authorList>
    </citation>
    <scope>NUCLEOTIDE SEQUENCE [LARGE SCALE GENOMIC DNA]</scope>
</reference>
<proteinExistence type="inferred from homology"/>
<dbReference type="SUPFAM" id="SSF52374">
    <property type="entry name" value="Nucleotidylyl transferase"/>
    <property type="match status" value="1"/>
</dbReference>
<dbReference type="GO" id="GO:0006431">
    <property type="term" value="P:methionyl-tRNA aminoacylation"/>
    <property type="evidence" value="ECO:0007669"/>
    <property type="project" value="InterPro"/>
</dbReference>
<dbReference type="PANTHER" id="PTHR43326">
    <property type="entry name" value="METHIONYL-TRNA SYNTHETASE"/>
    <property type="match status" value="1"/>
</dbReference>
<dbReference type="Gene3D" id="2.170.220.10">
    <property type="match status" value="1"/>
</dbReference>
<evidence type="ECO:0000256" key="4">
    <source>
        <dbReference type="ARBA" id="ARBA00022598"/>
    </source>
</evidence>
<dbReference type="InterPro" id="IPR014729">
    <property type="entry name" value="Rossmann-like_a/b/a_fold"/>
</dbReference>
<feature type="domain" description="Methionyl/Leucyl tRNA synthetase" evidence="11">
    <location>
        <begin position="142"/>
        <end position="365"/>
    </location>
</feature>
<dbReference type="InterPro" id="IPR023457">
    <property type="entry name" value="Met-tRNA_synth_2"/>
</dbReference>
<dbReference type="Gene3D" id="3.40.50.620">
    <property type="entry name" value="HUPs"/>
    <property type="match status" value="1"/>
</dbReference>
<name>A0A1G2K554_9BACT</name>
<keyword evidence="5 10" id="KW-0547">Nucleotide-binding</keyword>
<dbReference type="EMBL" id="MHQC01000039">
    <property type="protein sequence ID" value="OGZ94293.1"/>
    <property type="molecule type" value="Genomic_DNA"/>
</dbReference>
<dbReference type="FunFam" id="2.170.220.10:FF:000003">
    <property type="entry name" value="Methionine--tRNA ligase"/>
    <property type="match status" value="1"/>
</dbReference>
<dbReference type="CDD" id="cd00814">
    <property type="entry name" value="MetRS_core"/>
    <property type="match status" value="1"/>
</dbReference>
<dbReference type="NCBIfam" id="TIGR00398">
    <property type="entry name" value="metG"/>
    <property type="match status" value="1"/>
</dbReference>
<organism evidence="12 13">
    <name type="scientific">Candidatus Sungbacteria bacterium RIFCSPHIGHO2_01_FULL_47_32</name>
    <dbReference type="NCBI Taxonomy" id="1802264"/>
    <lineage>
        <taxon>Bacteria</taxon>
        <taxon>Candidatus Sungiibacteriota</taxon>
    </lineage>
</organism>
<dbReference type="InterPro" id="IPR014758">
    <property type="entry name" value="Met-tRNA_synth"/>
</dbReference>
<comment type="function">
    <text evidence="1">Is required not only for elongation of protein synthesis but also for the initiation of all mRNA translation through initiator tRNA(fMet) aminoacylation.</text>
</comment>
<dbReference type="InterPro" id="IPR009080">
    <property type="entry name" value="tRNAsynth_Ia_anticodon-bd"/>
</dbReference>
<evidence type="ECO:0000256" key="2">
    <source>
        <dbReference type="ARBA" id="ARBA00012838"/>
    </source>
</evidence>
<dbReference type="PRINTS" id="PR01041">
    <property type="entry name" value="TRNASYNTHMET"/>
</dbReference>
<evidence type="ECO:0000313" key="12">
    <source>
        <dbReference type="EMBL" id="OGZ94293.1"/>
    </source>
</evidence>
<gene>
    <name evidence="12" type="ORF">A2633_05500</name>
</gene>
<evidence type="ECO:0000256" key="8">
    <source>
        <dbReference type="ARBA" id="ARBA00023146"/>
    </source>
</evidence>
<dbReference type="Proteomes" id="UP000177152">
    <property type="component" value="Unassembled WGS sequence"/>
</dbReference>
<evidence type="ECO:0000256" key="3">
    <source>
        <dbReference type="ARBA" id="ARBA00018753"/>
    </source>
</evidence>
<evidence type="ECO:0000259" key="11">
    <source>
        <dbReference type="Pfam" id="PF09334"/>
    </source>
</evidence>
<dbReference type="EC" id="6.1.1.10" evidence="2"/>
<comment type="similarity">
    <text evidence="10">Belongs to the class-I aminoacyl-tRNA synthetase family.</text>
</comment>
<evidence type="ECO:0000313" key="13">
    <source>
        <dbReference type="Proteomes" id="UP000177152"/>
    </source>
</evidence>
<evidence type="ECO:0000256" key="6">
    <source>
        <dbReference type="ARBA" id="ARBA00022840"/>
    </source>
</evidence>
<dbReference type="Pfam" id="PF09334">
    <property type="entry name" value="tRNA-synt_1g"/>
    <property type="match status" value="1"/>
</dbReference>
<dbReference type="Gene3D" id="1.10.730.10">
    <property type="entry name" value="Isoleucyl-tRNA Synthetase, Domain 1"/>
    <property type="match status" value="1"/>
</dbReference>
<evidence type="ECO:0000256" key="9">
    <source>
        <dbReference type="ARBA" id="ARBA00030904"/>
    </source>
</evidence>
<comment type="caution">
    <text evidence="12">The sequence shown here is derived from an EMBL/GenBank/DDBJ whole genome shotgun (WGS) entry which is preliminary data.</text>
</comment>
<accession>A0A1G2K554</accession>
<sequence>MSIHAKEKFYITTAIDYANAKPHIGHALEKIQADVFARYYRIKREEVFFLTGSDEHGVKIVRAAEAAGKDQKAFVDGNTEAFKNLKNILNLSWDRFIRTSDVNQHWPGAQKLWTKIFEAGDLYKKKYRGLYCIGHEAFVTEKDLEGGICRDHKKAPEAVEEENWFFRLSKYSKEIELKIKNDELRIIPNSRKNEILALCEQGLDDVSFSRPRKDLSWGIPVPNDPEHTMYVWCDALANYITAVGYENETPEFKKWWPADMHVIGKDILRFHAAIWPGMLLSAGLPLPKSVFVHGFITVEREKMSKTVGNIIGAEELIQKYGTDPVRYYLLREIPSYEDGDFSYKKFEERYNGDLANGIGNLVSRVATIGQKLGNIPFNFAEDIVPGTKEKNSSVFALYDEKVAAGRLNEALGVVWELVGFADRYINEQKPWAIKDEAILKTVIINASWCIGSIGNLLAPFLPETSERILSQIKFSKDALEIKKEGTLFPRLKTD</sequence>
<keyword evidence="4 10" id="KW-0436">Ligase</keyword>